<protein>
    <submittedName>
        <fullName evidence="2">Uncharacterized protein</fullName>
    </submittedName>
</protein>
<name>A0ABT2UHT6_9BACL</name>
<dbReference type="Proteomes" id="UP001652445">
    <property type="component" value="Unassembled WGS sequence"/>
</dbReference>
<sequence length="92" mass="10840">MHENKDGFIRTLNANIEAILSKREGQESLIKVEQSIEQLKADLKGLVNLKLRDNIDETVYNEENARISLEIDKLRQKILRKIWIKKPRSRIE</sequence>
<evidence type="ECO:0000313" key="3">
    <source>
        <dbReference type="Proteomes" id="UP001652445"/>
    </source>
</evidence>
<proteinExistence type="predicted"/>
<keyword evidence="1" id="KW-0175">Coiled coil</keyword>
<keyword evidence="3" id="KW-1185">Reference proteome</keyword>
<feature type="coiled-coil region" evidence="1">
    <location>
        <begin position="22"/>
        <end position="49"/>
    </location>
</feature>
<evidence type="ECO:0000256" key="1">
    <source>
        <dbReference type="SAM" id="Coils"/>
    </source>
</evidence>
<comment type="caution">
    <text evidence="2">The sequence shown here is derived from an EMBL/GenBank/DDBJ whole genome shotgun (WGS) entry which is preliminary data.</text>
</comment>
<reference evidence="2 3" key="1">
    <citation type="submission" date="2022-09" db="EMBL/GenBank/DDBJ databases">
        <authorList>
            <person name="Han X.L."/>
            <person name="Wang Q."/>
            <person name="Lu T."/>
        </authorList>
    </citation>
    <scope>NUCLEOTIDE SEQUENCE [LARGE SCALE GENOMIC DNA]</scope>
    <source>
        <strain evidence="2 3">WQ 127069</strain>
    </source>
</reference>
<accession>A0ABT2UHT6</accession>
<dbReference type="RefSeq" id="WP_262684730.1">
    <property type="nucleotide sequence ID" value="NZ_JAOQIO010000052.1"/>
</dbReference>
<gene>
    <name evidence="2" type="ORF">OB236_15195</name>
</gene>
<evidence type="ECO:0000313" key="2">
    <source>
        <dbReference type="EMBL" id="MCU6793452.1"/>
    </source>
</evidence>
<dbReference type="EMBL" id="JAOQIO010000052">
    <property type="protein sequence ID" value="MCU6793452.1"/>
    <property type="molecule type" value="Genomic_DNA"/>
</dbReference>
<organism evidence="2 3">
    <name type="scientific">Paenibacillus baimaensis</name>
    <dbReference type="NCBI Taxonomy" id="2982185"/>
    <lineage>
        <taxon>Bacteria</taxon>
        <taxon>Bacillati</taxon>
        <taxon>Bacillota</taxon>
        <taxon>Bacilli</taxon>
        <taxon>Bacillales</taxon>
        <taxon>Paenibacillaceae</taxon>
        <taxon>Paenibacillus</taxon>
    </lineage>
</organism>